<evidence type="ECO:0008006" key="5">
    <source>
        <dbReference type="Google" id="ProtNLM"/>
    </source>
</evidence>
<feature type="region of interest" description="Disordered" evidence="1">
    <location>
        <begin position="22"/>
        <end position="96"/>
    </location>
</feature>
<evidence type="ECO:0000256" key="2">
    <source>
        <dbReference type="SAM" id="SignalP"/>
    </source>
</evidence>
<comment type="caution">
    <text evidence="3">The sequence shown here is derived from an EMBL/GenBank/DDBJ whole genome shotgun (WGS) entry which is preliminary data.</text>
</comment>
<dbReference type="OrthoDB" id="9920648at2"/>
<organism evidence="3 4">
    <name type="scientific">Bowdeniella nasicola</name>
    <dbReference type="NCBI Taxonomy" id="208480"/>
    <lineage>
        <taxon>Bacteria</taxon>
        <taxon>Bacillati</taxon>
        <taxon>Actinomycetota</taxon>
        <taxon>Actinomycetes</taxon>
        <taxon>Actinomycetales</taxon>
        <taxon>Actinomycetaceae</taxon>
        <taxon>Bowdeniella</taxon>
    </lineage>
</organism>
<proteinExistence type="predicted"/>
<name>A0A1Q5Q4M8_9ACTO</name>
<feature type="chain" id="PRO_5038807083" description="Lipoprotein" evidence="2">
    <location>
        <begin position="21"/>
        <end position="180"/>
    </location>
</feature>
<feature type="signal peptide" evidence="2">
    <location>
        <begin position="1"/>
        <end position="20"/>
    </location>
</feature>
<evidence type="ECO:0000256" key="1">
    <source>
        <dbReference type="SAM" id="MobiDB-lite"/>
    </source>
</evidence>
<dbReference type="RefSeq" id="WP_073715891.1">
    <property type="nucleotide sequence ID" value="NZ_MQVR01000010.1"/>
</dbReference>
<sequence>MRRSIIAAVGISLLALSACSASVNTDSPAPSSAAPSATASASESESPEATSAEPSTESTTSEASQQGGSSEVKAEEIHGKILLTSEAGPQDSKGLHGKIVVGQGGCISFVPVPGGGRPLPILAPTGSSYDGKDTVTIGSNSYRFGQVVDLEGIGYSGDEVKSAAGNRCDAANVMWLVKKG</sequence>
<dbReference type="EMBL" id="MQVR01000010">
    <property type="protein sequence ID" value="OKL54649.1"/>
    <property type="molecule type" value="Genomic_DNA"/>
</dbReference>
<keyword evidence="4" id="KW-1185">Reference proteome</keyword>
<gene>
    <name evidence="3" type="ORF">BSZ39_02900</name>
</gene>
<dbReference type="Proteomes" id="UP000185628">
    <property type="component" value="Unassembled WGS sequence"/>
</dbReference>
<accession>A0A1Q5Q4M8</accession>
<dbReference type="PROSITE" id="PS51257">
    <property type="entry name" value="PROKAR_LIPOPROTEIN"/>
    <property type="match status" value="1"/>
</dbReference>
<dbReference type="AlphaFoldDB" id="A0A1Q5Q4M8"/>
<feature type="compositionally biased region" description="Low complexity" evidence="1">
    <location>
        <begin position="22"/>
        <end position="64"/>
    </location>
</feature>
<reference evidence="4" key="1">
    <citation type="submission" date="2016-12" db="EMBL/GenBank/DDBJ databases">
        <authorList>
            <person name="Meng X."/>
        </authorList>
    </citation>
    <scope>NUCLEOTIDE SEQUENCE [LARGE SCALE GENOMIC DNA]</scope>
    <source>
        <strain evidence="4">DSM 19116</strain>
    </source>
</reference>
<protein>
    <recommendedName>
        <fullName evidence="5">Lipoprotein</fullName>
    </recommendedName>
</protein>
<keyword evidence="2" id="KW-0732">Signal</keyword>
<evidence type="ECO:0000313" key="4">
    <source>
        <dbReference type="Proteomes" id="UP000185628"/>
    </source>
</evidence>
<evidence type="ECO:0000313" key="3">
    <source>
        <dbReference type="EMBL" id="OKL54649.1"/>
    </source>
</evidence>